<comment type="caution">
    <text evidence="2">The sequence shown here is derived from an EMBL/GenBank/DDBJ whole genome shotgun (WGS) entry which is preliminary data.</text>
</comment>
<dbReference type="AlphaFoldDB" id="A0AA88T3F8"/>
<evidence type="ECO:0000256" key="1">
    <source>
        <dbReference type="SAM" id="MobiDB-lite"/>
    </source>
</evidence>
<evidence type="ECO:0000313" key="2">
    <source>
        <dbReference type="EMBL" id="KAK2860986.1"/>
    </source>
</evidence>
<protein>
    <submittedName>
        <fullName evidence="2">Uncharacterized protein</fullName>
    </submittedName>
</protein>
<name>A0AA88T3F8_TACVA</name>
<sequence length="76" mass="7769">MIGADRAQGARLIGIRETVVLEEISPPSRDKAVADNGSISALAGNDPGNPKRPDSSGGAGGYPERVRCHPSTVSAN</sequence>
<organism evidence="2 3">
    <name type="scientific">Tachysurus vachellii</name>
    <name type="common">Darkbarbel catfish</name>
    <name type="synonym">Pelteobagrus vachellii</name>
    <dbReference type="NCBI Taxonomy" id="175792"/>
    <lineage>
        <taxon>Eukaryota</taxon>
        <taxon>Metazoa</taxon>
        <taxon>Chordata</taxon>
        <taxon>Craniata</taxon>
        <taxon>Vertebrata</taxon>
        <taxon>Euteleostomi</taxon>
        <taxon>Actinopterygii</taxon>
        <taxon>Neopterygii</taxon>
        <taxon>Teleostei</taxon>
        <taxon>Ostariophysi</taxon>
        <taxon>Siluriformes</taxon>
        <taxon>Bagridae</taxon>
        <taxon>Tachysurus</taxon>
    </lineage>
</organism>
<gene>
    <name evidence="2" type="ORF">Q7C36_005152</name>
</gene>
<accession>A0AA88T3F8</accession>
<feature type="region of interest" description="Disordered" evidence="1">
    <location>
        <begin position="26"/>
        <end position="76"/>
    </location>
</feature>
<keyword evidence="3" id="KW-1185">Reference proteome</keyword>
<dbReference type="EMBL" id="JAVHJS010000004">
    <property type="protein sequence ID" value="KAK2860986.1"/>
    <property type="molecule type" value="Genomic_DNA"/>
</dbReference>
<reference evidence="2" key="1">
    <citation type="submission" date="2023-08" db="EMBL/GenBank/DDBJ databases">
        <title>Pelteobagrus vachellii genome.</title>
        <authorList>
            <person name="Liu H."/>
        </authorList>
    </citation>
    <scope>NUCLEOTIDE SEQUENCE</scope>
    <source>
        <strain evidence="2">PRFRI_2022a</strain>
        <tissue evidence="2">Muscle</tissue>
    </source>
</reference>
<dbReference type="Proteomes" id="UP001187315">
    <property type="component" value="Unassembled WGS sequence"/>
</dbReference>
<evidence type="ECO:0000313" key="3">
    <source>
        <dbReference type="Proteomes" id="UP001187315"/>
    </source>
</evidence>
<proteinExistence type="predicted"/>